<dbReference type="EMBL" id="JAAWWB010000011">
    <property type="protein sequence ID" value="KAG6770955.1"/>
    <property type="molecule type" value="Genomic_DNA"/>
</dbReference>
<dbReference type="OrthoDB" id="821442at2759"/>
<feature type="active site" evidence="10">
    <location>
        <position position="140"/>
    </location>
</feature>
<dbReference type="GO" id="GO:0000139">
    <property type="term" value="C:Golgi membrane"/>
    <property type="evidence" value="ECO:0007669"/>
    <property type="project" value="UniProtKB-SubCell"/>
</dbReference>
<comment type="subcellular location">
    <subcellularLocation>
        <location evidence="1">Golgi apparatus membrane</location>
        <topology evidence="1">Multi-pass membrane protein</topology>
    </subcellularLocation>
</comment>
<keyword evidence="6" id="KW-0333">Golgi apparatus</keyword>
<evidence type="ECO:0000256" key="9">
    <source>
        <dbReference type="ARBA" id="ARBA00037405"/>
    </source>
</evidence>
<feature type="transmembrane region" description="Helical" evidence="12">
    <location>
        <begin position="638"/>
        <end position="659"/>
    </location>
</feature>
<dbReference type="PANTHER" id="PTHR13301">
    <property type="entry name" value="X-BOX TRANSCRIPTION FACTOR-RELATED"/>
    <property type="match status" value="1"/>
</dbReference>
<evidence type="ECO:0000313" key="14">
    <source>
        <dbReference type="Proteomes" id="UP000886885"/>
    </source>
</evidence>
<evidence type="ECO:0008006" key="15">
    <source>
        <dbReference type="Google" id="ProtNLM"/>
    </source>
</evidence>
<keyword evidence="8" id="KW-0961">Cell wall biogenesis/degradation</keyword>
<dbReference type="InterPro" id="IPR005150">
    <property type="entry name" value="Cellulose_synth"/>
</dbReference>
<evidence type="ECO:0000256" key="8">
    <source>
        <dbReference type="ARBA" id="ARBA00023316"/>
    </source>
</evidence>
<organism evidence="13 14">
    <name type="scientific">Populus tomentosa</name>
    <name type="common">Chinese white poplar</name>
    <dbReference type="NCBI Taxonomy" id="118781"/>
    <lineage>
        <taxon>Eukaryota</taxon>
        <taxon>Viridiplantae</taxon>
        <taxon>Streptophyta</taxon>
        <taxon>Embryophyta</taxon>
        <taxon>Tracheophyta</taxon>
        <taxon>Spermatophyta</taxon>
        <taxon>Magnoliopsida</taxon>
        <taxon>eudicotyledons</taxon>
        <taxon>Gunneridae</taxon>
        <taxon>Pentapetalae</taxon>
        <taxon>rosids</taxon>
        <taxon>fabids</taxon>
        <taxon>Malpighiales</taxon>
        <taxon>Salicaceae</taxon>
        <taxon>Saliceae</taxon>
        <taxon>Populus</taxon>
    </lineage>
</organism>
<keyword evidence="14" id="KW-1185">Reference proteome</keyword>
<feature type="transmembrane region" description="Helical" evidence="12">
    <location>
        <begin position="51"/>
        <end position="70"/>
    </location>
</feature>
<gene>
    <name evidence="13" type="ORF">POTOM_022298</name>
</gene>
<feature type="transmembrane region" description="Helical" evidence="12">
    <location>
        <begin position="21"/>
        <end position="39"/>
    </location>
</feature>
<sequence length="688" mass="79601">MGKNEYLPLFETRASRGRLLFKLYVLTIFVAICMILVYRVSYLPVEGAVEIWSWIGMFFAELWFSFYWFITQLVRWNPIYRYTFKDRLSLRYEKDLPGVDIFVCTADPEIEPPNMVINTVLSMMAYDYPPEKLSVYLSDDGGSDLTFYAMLEASRFSKHWLPFCKKLKIQPRSPEAYFRTALEPLDDPNKAKEWLFVKKLYIDMKFQIEATTKLGKVPEEIRKEHKGFREWNFISSRRDHQTILEIRVSSRLSNSPVILNVDCDMYSNNSYSVRDALCFFMDEEKGREIGYLQYPQAFENITKNDIYCNSLNIEMEVDFLGIDGNGGPLYIGSGCFHRREALCGRRYSNENRVDWKEVNDRKVKESAGVLEEVCRILASCTYEANTEWGKEMGLIYGCLVEDVITGLSVQCKGWRSMYFIPERKGFLGLAPTTLLQTLVQHKRWSEGEFQILITRHSPFLLGHKRIPLKLQLSYCIYLLWATSWFAVLYYLVVPPLCLLRGISLFPKLSSPWIQSFAYAIFANRAYGLVEFVWSGGTIQGWWNGQRIWVFKRTTSHLFGFFDAIRKLLGFSTSTFVITAKVAEADVSERYEEEKMEFGVSSPMFNILATLALLNMFSFVGGIKMLIMDVESKVLDLLALQIILCGLLVLINLPIYQGLFFRKDSGRMPTPVTYKSIIVSLLACSVALY</sequence>
<evidence type="ECO:0000256" key="11">
    <source>
        <dbReference type="PIRSR" id="PIRSR605150-2"/>
    </source>
</evidence>
<dbReference type="Pfam" id="PF03552">
    <property type="entry name" value="Cellulose_synt"/>
    <property type="match status" value="3"/>
</dbReference>
<evidence type="ECO:0000256" key="2">
    <source>
        <dbReference type="ARBA" id="ARBA00022676"/>
    </source>
</evidence>
<keyword evidence="7 12" id="KW-0472">Membrane</keyword>
<evidence type="ECO:0000256" key="3">
    <source>
        <dbReference type="ARBA" id="ARBA00022679"/>
    </source>
</evidence>
<dbReference type="Proteomes" id="UP000886885">
    <property type="component" value="Chromosome 6A"/>
</dbReference>
<evidence type="ECO:0000256" key="4">
    <source>
        <dbReference type="ARBA" id="ARBA00022692"/>
    </source>
</evidence>
<evidence type="ECO:0000313" key="13">
    <source>
        <dbReference type="EMBL" id="KAG6770955.1"/>
    </source>
</evidence>
<protein>
    <recommendedName>
        <fullName evidence="15">Cellulose synthase-like protein E1</fullName>
    </recommendedName>
</protein>
<evidence type="ECO:0000256" key="7">
    <source>
        <dbReference type="ARBA" id="ARBA00023136"/>
    </source>
</evidence>
<feature type="transmembrane region" description="Helical" evidence="12">
    <location>
        <begin position="474"/>
        <end position="492"/>
    </location>
</feature>
<keyword evidence="2" id="KW-0328">Glycosyltransferase</keyword>
<evidence type="ECO:0000256" key="6">
    <source>
        <dbReference type="ARBA" id="ARBA00023034"/>
    </source>
</evidence>
<proteinExistence type="predicted"/>
<comment type="function">
    <text evidence="9">Thought to be a Golgi-localized beta-glycan synthase that polymerize the backbones of noncellulosic polysaccharides (hemicelluloses) of plant cell wall.</text>
</comment>
<name>A0A8X7ZL61_POPTO</name>
<feature type="transmembrane region" description="Helical" evidence="12">
    <location>
        <begin position="604"/>
        <end position="626"/>
    </location>
</feature>
<keyword evidence="3" id="KW-0808">Transferase</keyword>
<feature type="binding site" evidence="11">
    <location>
        <position position="111"/>
    </location>
    <ligand>
        <name>UDP-alpha-D-glucose</name>
        <dbReference type="ChEBI" id="CHEBI:58885"/>
    </ligand>
</feature>
<dbReference type="GO" id="GO:0071555">
    <property type="term" value="P:cell wall organization"/>
    <property type="evidence" value="ECO:0007669"/>
    <property type="project" value="UniProtKB-KW"/>
</dbReference>
<comment type="caution">
    <text evidence="13">The sequence shown here is derived from an EMBL/GenBank/DDBJ whole genome shotgun (WGS) entry which is preliminary data.</text>
</comment>
<feature type="active site" evidence="10">
    <location>
        <position position="402"/>
    </location>
</feature>
<evidence type="ECO:0000256" key="12">
    <source>
        <dbReference type="SAM" id="Phobius"/>
    </source>
</evidence>
<evidence type="ECO:0000256" key="10">
    <source>
        <dbReference type="PIRSR" id="PIRSR605150-1"/>
    </source>
</evidence>
<dbReference type="AlphaFoldDB" id="A0A8X7ZL61"/>
<evidence type="ECO:0000256" key="5">
    <source>
        <dbReference type="ARBA" id="ARBA00022989"/>
    </source>
</evidence>
<feature type="binding site" evidence="11">
    <location>
        <position position="140"/>
    </location>
    <ligand>
        <name>UDP-alpha-D-glucose</name>
        <dbReference type="ChEBI" id="CHEBI:58885"/>
    </ligand>
</feature>
<feature type="transmembrane region" description="Helical" evidence="12">
    <location>
        <begin position="512"/>
        <end position="533"/>
    </location>
</feature>
<reference evidence="13" key="1">
    <citation type="journal article" date="2020" name="bioRxiv">
        <title>Hybrid origin of Populus tomentosa Carr. identified through genome sequencing and phylogenomic analysis.</title>
        <authorList>
            <person name="An X."/>
            <person name="Gao K."/>
            <person name="Chen Z."/>
            <person name="Li J."/>
            <person name="Yang X."/>
            <person name="Yang X."/>
            <person name="Zhou J."/>
            <person name="Guo T."/>
            <person name="Zhao T."/>
            <person name="Huang S."/>
            <person name="Miao D."/>
            <person name="Khan W.U."/>
            <person name="Rao P."/>
            <person name="Ye M."/>
            <person name="Lei B."/>
            <person name="Liao W."/>
            <person name="Wang J."/>
            <person name="Ji L."/>
            <person name="Li Y."/>
            <person name="Guo B."/>
            <person name="Mustafa N.S."/>
            <person name="Li S."/>
            <person name="Yun Q."/>
            <person name="Keller S.R."/>
            <person name="Mao J."/>
            <person name="Zhang R."/>
            <person name="Strauss S.H."/>
        </authorList>
    </citation>
    <scope>NUCLEOTIDE SEQUENCE</scope>
    <source>
        <strain evidence="13">GM15</strain>
        <tissue evidence="13">Leaf</tissue>
    </source>
</reference>
<dbReference type="FunFam" id="3.90.550.10:FF:000138">
    <property type="entry name" value="Cellulose synthase isolog"/>
    <property type="match status" value="1"/>
</dbReference>
<dbReference type="GO" id="GO:0016760">
    <property type="term" value="F:cellulose synthase (UDP-forming) activity"/>
    <property type="evidence" value="ECO:0007669"/>
    <property type="project" value="InterPro"/>
</dbReference>
<accession>A0A8X7ZL61</accession>
<dbReference type="GO" id="GO:0030244">
    <property type="term" value="P:cellulose biosynthetic process"/>
    <property type="evidence" value="ECO:0007669"/>
    <property type="project" value="InterPro"/>
</dbReference>
<evidence type="ECO:0000256" key="1">
    <source>
        <dbReference type="ARBA" id="ARBA00004653"/>
    </source>
</evidence>
<keyword evidence="4 12" id="KW-0812">Transmembrane</keyword>
<keyword evidence="5 12" id="KW-1133">Transmembrane helix</keyword>